<reference evidence="2 3" key="1">
    <citation type="journal article" date="2013" name="Genome Announc.">
        <title>Draft Genome Sequence for Desulfovibrio africanus Strain PCS.</title>
        <authorList>
            <person name="Brown S.D."/>
            <person name="Utturkar S.M."/>
            <person name="Arkin A.P."/>
            <person name="Deutschbauer A.M."/>
            <person name="Elias D.A."/>
            <person name="Hazen T.C."/>
            <person name="Chakraborty R."/>
        </authorList>
    </citation>
    <scope>NUCLEOTIDE SEQUENCE [LARGE SCALE GENOMIC DNA]</scope>
    <source>
        <strain evidence="2 3">PCS</strain>
    </source>
</reference>
<evidence type="ECO:0000313" key="2">
    <source>
        <dbReference type="EMBL" id="EMG37292.1"/>
    </source>
</evidence>
<name>M5PSE0_DESAF</name>
<dbReference type="RefSeq" id="WP_005986333.1">
    <property type="nucleotide sequence ID" value="NZ_AOSV01000019.1"/>
</dbReference>
<dbReference type="PATRIC" id="fig|1262666.3.peg.1825"/>
<gene>
    <name evidence="2" type="ORF">PCS_01802</name>
</gene>
<organism evidence="2 3">
    <name type="scientific">Desulfocurvibacter africanus PCS</name>
    <dbReference type="NCBI Taxonomy" id="1262666"/>
    <lineage>
        <taxon>Bacteria</taxon>
        <taxon>Pseudomonadati</taxon>
        <taxon>Thermodesulfobacteriota</taxon>
        <taxon>Desulfovibrionia</taxon>
        <taxon>Desulfovibrionales</taxon>
        <taxon>Desulfovibrionaceae</taxon>
        <taxon>Desulfocurvibacter</taxon>
    </lineage>
</organism>
<feature type="region of interest" description="Disordered" evidence="1">
    <location>
        <begin position="1"/>
        <end position="30"/>
    </location>
</feature>
<proteinExistence type="predicted"/>
<evidence type="ECO:0000313" key="3">
    <source>
        <dbReference type="Proteomes" id="UP000011922"/>
    </source>
</evidence>
<evidence type="ECO:0000256" key="1">
    <source>
        <dbReference type="SAM" id="MobiDB-lite"/>
    </source>
</evidence>
<comment type="caution">
    <text evidence="2">The sequence shown here is derived from an EMBL/GenBank/DDBJ whole genome shotgun (WGS) entry which is preliminary data.</text>
</comment>
<evidence type="ECO:0008006" key="4">
    <source>
        <dbReference type="Google" id="ProtNLM"/>
    </source>
</evidence>
<sequence>MKKITRDLRRVHRPSKPNPNRARGSRAKSRVMEMEGLWPRPLGKSMAILLWALKEMGKDIKKTSFDCLHIEKGARIDFRDPASIRADLGKISFVEIKTSSRLNLAPDFDRYFCSVTQSELDAGRQLGEQYVVLVYNLLTGARMWLTMAELMARAKTVTPCYSVRL</sequence>
<dbReference type="Proteomes" id="UP000011922">
    <property type="component" value="Unassembled WGS sequence"/>
</dbReference>
<dbReference type="AlphaFoldDB" id="M5PSE0"/>
<dbReference type="OrthoDB" id="7561935at2"/>
<dbReference type="EMBL" id="AOSV01000019">
    <property type="protein sequence ID" value="EMG37292.1"/>
    <property type="molecule type" value="Genomic_DNA"/>
</dbReference>
<accession>M5PSE0</accession>
<protein>
    <recommendedName>
        <fullName evidence="4">Protein NO VEIN C-terminal domain-containing protein</fullName>
    </recommendedName>
</protein>